<dbReference type="Pfam" id="PF03850">
    <property type="entry name" value="Tfb4"/>
    <property type="match status" value="2"/>
</dbReference>
<dbReference type="InterPro" id="IPR036465">
    <property type="entry name" value="vWFA_dom_sf"/>
</dbReference>
<evidence type="ECO:0000256" key="3">
    <source>
        <dbReference type="ARBA" id="ARBA00022723"/>
    </source>
</evidence>
<evidence type="ECO:0000256" key="8">
    <source>
        <dbReference type="ARBA" id="ARBA00023163"/>
    </source>
</evidence>
<dbReference type="GO" id="GO:0006289">
    <property type="term" value="P:nucleotide-excision repair"/>
    <property type="evidence" value="ECO:0007669"/>
    <property type="project" value="UniProtKB-UniRule"/>
</dbReference>
<keyword evidence="10 11" id="KW-0539">Nucleus</keyword>
<organism evidence="13 14">
    <name type="scientific">Nannochloropsis gaditana</name>
    <dbReference type="NCBI Taxonomy" id="72520"/>
    <lineage>
        <taxon>Eukaryota</taxon>
        <taxon>Sar</taxon>
        <taxon>Stramenopiles</taxon>
        <taxon>Ochrophyta</taxon>
        <taxon>Eustigmatophyceae</taxon>
        <taxon>Eustigmatales</taxon>
        <taxon>Monodopsidaceae</taxon>
        <taxon>Nannochloropsis</taxon>
    </lineage>
</organism>
<keyword evidence="8 11" id="KW-0804">Transcription</keyword>
<evidence type="ECO:0000256" key="4">
    <source>
        <dbReference type="ARBA" id="ARBA00022763"/>
    </source>
</evidence>
<dbReference type="AlphaFoldDB" id="W7U2D9"/>
<dbReference type="PANTHER" id="PTHR12831:SF0">
    <property type="entry name" value="GENERAL TRANSCRIPTION FACTOR IIH SUBUNIT 3"/>
    <property type="match status" value="1"/>
</dbReference>
<feature type="region of interest" description="Disordered" evidence="12">
    <location>
        <begin position="90"/>
        <end position="109"/>
    </location>
</feature>
<feature type="region of interest" description="Disordered" evidence="12">
    <location>
        <begin position="141"/>
        <end position="168"/>
    </location>
</feature>
<dbReference type="GO" id="GO:0005675">
    <property type="term" value="C:transcription factor TFIIH holo complex"/>
    <property type="evidence" value="ECO:0007669"/>
    <property type="project" value="UniProtKB-UniRule"/>
</dbReference>
<gene>
    <name evidence="13" type="ORF">Naga_100097g3</name>
</gene>
<keyword evidence="5 11" id="KW-0863">Zinc-finger</keyword>
<comment type="similarity">
    <text evidence="2 11">Belongs to the TFB4 family.</text>
</comment>
<evidence type="ECO:0000256" key="11">
    <source>
        <dbReference type="RuleBase" id="RU368090"/>
    </source>
</evidence>
<keyword evidence="4 11" id="KW-0227">DNA damage</keyword>
<dbReference type="PANTHER" id="PTHR12831">
    <property type="entry name" value="TRANSCRIPTION INITIATION FACTOR IIH TFIIH , POLYPEPTIDE 3-RELATED"/>
    <property type="match status" value="1"/>
</dbReference>
<dbReference type="Gene3D" id="3.40.50.410">
    <property type="entry name" value="von Willebrand factor, type A domain"/>
    <property type="match status" value="1"/>
</dbReference>
<comment type="caution">
    <text evidence="13">The sequence shown here is derived from an EMBL/GenBank/DDBJ whole genome shotgun (WGS) entry which is preliminary data.</text>
</comment>
<dbReference type="InterPro" id="IPR004600">
    <property type="entry name" value="TFIIH_Tfb4/GTF2H3"/>
</dbReference>
<keyword evidence="6 11" id="KW-0862">Zinc</keyword>
<evidence type="ECO:0000313" key="13">
    <source>
        <dbReference type="EMBL" id="EWM26854.1"/>
    </source>
</evidence>
<comment type="subcellular location">
    <subcellularLocation>
        <location evidence="1 11">Nucleus</location>
    </subcellularLocation>
</comment>
<keyword evidence="14" id="KW-1185">Reference proteome</keyword>
<keyword evidence="9 11" id="KW-0234">DNA repair</keyword>
<sequence length="394" mass="42031">MVDAGLEAEEPNILVIVIDADPASWQRIHSAGELARPQDRPSSEAPQIFMTFPHLLDTLMVFIDAYLLTHRANRVAVVAALHDKSDFLYPPPVPAPPPSDPPKSEGPTKAPVIKLEKMVYEAACDQHATVAAVEGGQDGVDALKTNGATSKGPPLAPVSPPSGGSESERVSHAVTRGLQRLLAPTSAVALDGPEVSGPGARPEVSGPGARPSLRPVSRTSQALSKSLCYIQRALRESPSLSARMLVLQASADAHGDYNAFMNCTFSAQRSSVPIDAAVFSSPASVHKDSSFLQQASYITGGVYVRPDRPEALLQYFLHLFLPSHHLRQALRLPKQESVDFRAACFCHRKAVEQAYVCSVCLSIFCAFAPECATCGTPARPLKGSGKGAGRRSRD</sequence>
<evidence type="ECO:0000256" key="1">
    <source>
        <dbReference type="ARBA" id="ARBA00004123"/>
    </source>
</evidence>
<evidence type="ECO:0000256" key="10">
    <source>
        <dbReference type="ARBA" id="ARBA00023242"/>
    </source>
</evidence>
<evidence type="ECO:0000256" key="7">
    <source>
        <dbReference type="ARBA" id="ARBA00023015"/>
    </source>
</evidence>
<feature type="region of interest" description="Disordered" evidence="12">
    <location>
        <begin position="189"/>
        <end position="217"/>
    </location>
</feature>
<dbReference type="GO" id="GO:0006355">
    <property type="term" value="P:regulation of DNA-templated transcription"/>
    <property type="evidence" value="ECO:0007669"/>
    <property type="project" value="InterPro"/>
</dbReference>
<evidence type="ECO:0000256" key="5">
    <source>
        <dbReference type="ARBA" id="ARBA00022771"/>
    </source>
</evidence>
<evidence type="ECO:0000313" key="14">
    <source>
        <dbReference type="Proteomes" id="UP000019335"/>
    </source>
</evidence>
<protein>
    <submittedName>
        <fullName evidence="13">General transcription factor iih</fullName>
    </submittedName>
</protein>
<dbReference type="GO" id="GO:0000439">
    <property type="term" value="C:transcription factor TFIIH core complex"/>
    <property type="evidence" value="ECO:0007669"/>
    <property type="project" value="UniProtKB-UniRule"/>
</dbReference>
<evidence type="ECO:0000256" key="12">
    <source>
        <dbReference type="SAM" id="MobiDB-lite"/>
    </source>
</evidence>
<proteinExistence type="inferred from homology"/>
<dbReference type="Proteomes" id="UP000019335">
    <property type="component" value="Chromosome 8"/>
</dbReference>
<evidence type="ECO:0000256" key="6">
    <source>
        <dbReference type="ARBA" id="ARBA00022833"/>
    </source>
</evidence>
<dbReference type="OrthoDB" id="17307at2759"/>
<dbReference type="GO" id="GO:0008270">
    <property type="term" value="F:zinc ion binding"/>
    <property type="evidence" value="ECO:0007669"/>
    <property type="project" value="UniProtKB-KW"/>
</dbReference>
<reference evidence="13 14" key="1">
    <citation type="journal article" date="2014" name="Mol. Plant">
        <title>Chromosome Scale Genome Assembly and Transcriptome Profiling of Nannochloropsis gaditana in Nitrogen Depletion.</title>
        <authorList>
            <person name="Corteggiani Carpinelli E."/>
            <person name="Telatin A."/>
            <person name="Vitulo N."/>
            <person name="Forcato C."/>
            <person name="D'Angelo M."/>
            <person name="Schiavon R."/>
            <person name="Vezzi A."/>
            <person name="Giacometti G.M."/>
            <person name="Morosinotto T."/>
            <person name="Valle G."/>
        </authorList>
    </citation>
    <scope>NUCLEOTIDE SEQUENCE [LARGE SCALE GENOMIC DNA]</scope>
    <source>
        <strain evidence="13 14">B-31</strain>
    </source>
</reference>
<evidence type="ECO:0000256" key="2">
    <source>
        <dbReference type="ARBA" id="ARBA00005273"/>
    </source>
</evidence>
<name>W7U2D9_9STRA</name>
<accession>W7U2D9</accession>
<feature type="compositionally biased region" description="Pro residues" evidence="12">
    <location>
        <begin position="90"/>
        <end position="101"/>
    </location>
</feature>
<keyword evidence="3 11" id="KW-0479">Metal-binding</keyword>
<dbReference type="EMBL" id="AZIL01000602">
    <property type="protein sequence ID" value="EWM26854.1"/>
    <property type="molecule type" value="Genomic_DNA"/>
</dbReference>
<keyword evidence="7 11" id="KW-0805">Transcription regulation</keyword>
<evidence type="ECO:0000256" key="9">
    <source>
        <dbReference type="ARBA" id="ARBA00023204"/>
    </source>
</evidence>